<evidence type="ECO:0000313" key="1">
    <source>
        <dbReference type="EMBL" id="RCW16732.1"/>
    </source>
</evidence>
<dbReference type="AlphaFoldDB" id="A0A368UCP3"/>
<dbReference type="EMBL" id="NETH01000031">
    <property type="protein sequence ID" value="RCW16732.1"/>
    <property type="molecule type" value="Genomic_DNA"/>
</dbReference>
<dbReference type="Proteomes" id="UP000253215">
    <property type="component" value="Unassembled WGS sequence"/>
</dbReference>
<accession>A0A368UCP3</accession>
<gene>
    <name evidence="1" type="ORF">CAC02_07040</name>
</gene>
<protein>
    <submittedName>
        <fullName evidence="1">Uncharacterized protein</fullName>
    </submittedName>
</protein>
<evidence type="ECO:0000313" key="2">
    <source>
        <dbReference type="Proteomes" id="UP000253215"/>
    </source>
</evidence>
<proteinExistence type="predicted"/>
<name>A0A368UCP3_9STRE</name>
<comment type="caution">
    <text evidence="1">The sequence shown here is derived from an EMBL/GenBank/DDBJ whole genome shotgun (WGS) entry which is preliminary data.</text>
</comment>
<sequence length="61" mass="7045">MLITSDYAKAIRRKQADMQLTAKQASEQIGVNHITYRKLRSGGEVRVKTFEKAMAWLVKDY</sequence>
<organism evidence="1 2">
    <name type="scientific">Streptococcus gallolyticus</name>
    <dbReference type="NCBI Taxonomy" id="315405"/>
    <lineage>
        <taxon>Bacteria</taxon>
        <taxon>Bacillati</taxon>
        <taxon>Bacillota</taxon>
        <taxon>Bacilli</taxon>
        <taxon>Lactobacillales</taxon>
        <taxon>Streptococcaceae</taxon>
        <taxon>Streptococcus</taxon>
    </lineage>
</organism>
<reference evidence="1 2" key="1">
    <citation type="journal article" date="2018" name="Sci. Rep.">
        <title>Network-guided genomic and metagenomic analysis of the faecal microbiota of the critically endangered kakapo.</title>
        <authorList>
            <person name="Waite D.W."/>
            <person name="Dsouza M."/>
            <person name="Sekiguchi Y."/>
            <person name="Hugenholtz P."/>
            <person name="Taylor M.W."/>
        </authorList>
    </citation>
    <scope>NUCLEOTIDE SEQUENCE [LARGE SCALE GENOMIC DNA]</scope>
    <source>
        <strain evidence="1 2">BI02</strain>
    </source>
</reference>